<dbReference type="Proteomes" id="UP000000763">
    <property type="component" value="Chromosome 8"/>
</dbReference>
<organism evidence="3 4">
    <name type="scientific">Oryza sativa subsp. japonica</name>
    <name type="common">Rice</name>
    <dbReference type="NCBI Taxonomy" id="39947"/>
    <lineage>
        <taxon>Eukaryota</taxon>
        <taxon>Viridiplantae</taxon>
        <taxon>Streptophyta</taxon>
        <taxon>Embryophyta</taxon>
        <taxon>Tracheophyta</taxon>
        <taxon>Spermatophyta</taxon>
        <taxon>Magnoliopsida</taxon>
        <taxon>Liliopsida</taxon>
        <taxon>Poales</taxon>
        <taxon>Poaceae</taxon>
        <taxon>BOP clade</taxon>
        <taxon>Oryzoideae</taxon>
        <taxon>Oryzeae</taxon>
        <taxon>Oryzinae</taxon>
        <taxon>Oryza</taxon>
        <taxon>Oryza sativa</taxon>
    </lineage>
</organism>
<dbReference type="EMBL" id="AP004759">
    <property type="protein sequence ID" value="BAD03460.1"/>
    <property type="molecule type" value="Genomic_DNA"/>
</dbReference>
<evidence type="ECO:0000313" key="2">
    <source>
        <dbReference type="EMBL" id="BAD03460.1"/>
    </source>
</evidence>
<sequence length="85" mass="8975">MYGGWDRSPSKSHATPAKNGWTQTLSVPPAKPSHFVGSLSRNLVVRLVSFGQRYCESAENSSPGAAHCGTSPSGSVPGVFPYIIL</sequence>
<feature type="region of interest" description="Disordered" evidence="1">
    <location>
        <begin position="1"/>
        <end position="29"/>
    </location>
</feature>
<dbReference type="AlphaFoldDB" id="Q6Z0H3"/>
<evidence type="ECO:0000313" key="4">
    <source>
        <dbReference type="Proteomes" id="UP000000763"/>
    </source>
</evidence>
<dbReference type="EMBL" id="AP005490">
    <property type="protein sequence ID" value="BAD03633.1"/>
    <property type="molecule type" value="Genomic_DNA"/>
</dbReference>
<gene>
    <name evidence="3" type="ORF">OSJNBa0049I01.22</name>
    <name evidence="2" type="ORF">P0670E08.33</name>
</gene>
<reference evidence="3" key="2">
    <citation type="submission" date="2002-07" db="EMBL/GenBank/DDBJ databases">
        <title>Oryza sativa nipponbare(GA3) genomic DNA, chromosome 8, BAC clone:OSJNBa0049I01.</title>
        <authorList>
            <person name="Sasaki T."/>
            <person name="Matsumoto T."/>
            <person name="Katayose Y."/>
        </authorList>
    </citation>
    <scope>NUCLEOTIDE SEQUENCE</scope>
</reference>
<reference evidence="2" key="1">
    <citation type="submission" date="2002-02" db="EMBL/GenBank/DDBJ databases">
        <title>Oryza sativa nipponbare(GA3) genomic DNA, chromosome 8, PAC clone:P0670E08.</title>
        <authorList>
            <person name="Sasaki T."/>
            <person name="Matsumoto T."/>
            <person name="Yamamoto K."/>
        </authorList>
    </citation>
    <scope>NUCLEOTIDE SEQUENCE</scope>
</reference>
<name>Q6Z0H3_ORYSJ</name>
<evidence type="ECO:0000256" key="1">
    <source>
        <dbReference type="SAM" id="MobiDB-lite"/>
    </source>
</evidence>
<reference evidence="4" key="3">
    <citation type="journal article" date="2005" name="Nature">
        <title>The map-based sequence of the rice genome.</title>
        <authorList>
            <consortium name="International rice genome sequencing project (IRGSP)"/>
            <person name="Matsumoto T."/>
            <person name="Wu J."/>
            <person name="Kanamori H."/>
            <person name="Katayose Y."/>
            <person name="Fujisawa M."/>
            <person name="Namiki N."/>
            <person name="Mizuno H."/>
            <person name="Yamamoto K."/>
            <person name="Antonio B.A."/>
            <person name="Baba T."/>
            <person name="Sakata K."/>
            <person name="Nagamura Y."/>
            <person name="Aoki H."/>
            <person name="Arikawa K."/>
            <person name="Arita K."/>
            <person name="Bito T."/>
            <person name="Chiden Y."/>
            <person name="Fujitsuka N."/>
            <person name="Fukunaka R."/>
            <person name="Hamada M."/>
            <person name="Harada C."/>
            <person name="Hayashi A."/>
            <person name="Hijishita S."/>
            <person name="Honda M."/>
            <person name="Hosokawa S."/>
            <person name="Ichikawa Y."/>
            <person name="Idonuma A."/>
            <person name="Iijima M."/>
            <person name="Ikeda M."/>
            <person name="Ikeno M."/>
            <person name="Ito K."/>
            <person name="Ito S."/>
            <person name="Ito T."/>
            <person name="Ito Y."/>
            <person name="Ito Y."/>
            <person name="Iwabuchi A."/>
            <person name="Kamiya K."/>
            <person name="Karasawa W."/>
            <person name="Kurita K."/>
            <person name="Katagiri S."/>
            <person name="Kikuta A."/>
            <person name="Kobayashi H."/>
            <person name="Kobayashi N."/>
            <person name="Machita K."/>
            <person name="Maehara T."/>
            <person name="Masukawa M."/>
            <person name="Mizubayashi T."/>
            <person name="Mukai Y."/>
            <person name="Nagasaki H."/>
            <person name="Nagata Y."/>
            <person name="Naito S."/>
            <person name="Nakashima M."/>
            <person name="Nakama Y."/>
            <person name="Nakamichi Y."/>
            <person name="Nakamura M."/>
            <person name="Meguro A."/>
            <person name="Negishi M."/>
            <person name="Ohta I."/>
            <person name="Ohta T."/>
            <person name="Okamoto M."/>
            <person name="Ono N."/>
            <person name="Saji S."/>
            <person name="Sakaguchi M."/>
            <person name="Sakai K."/>
            <person name="Shibata M."/>
            <person name="Shimokawa T."/>
            <person name="Song J."/>
            <person name="Takazaki Y."/>
            <person name="Terasawa K."/>
            <person name="Tsugane M."/>
            <person name="Tsuji K."/>
            <person name="Ueda S."/>
            <person name="Waki K."/>
            <person name="Yamagata H."/>
            <person name="Yamamoto M."/>
            <person name="Yamamoto S."/>
            <person name="Yamane H."/>
            <person name="Yoshiki S."/>
            <person name="Yoshihara R."/>
            <person name="Yukawa K."/>
            <person name="Zhong H."/>
            <person name="Yano M."/>
            <person name="Yuan Q."/>
            <person name="Ouyang S."/>
            <person name="Liu J."/>
            <person name="Jones K.M."/>
            <person name="Gansberger K."/>
            <person name="Moffat K."/>
            <person name="Hill J."/>
            <person name="Bera J."/>
            <person name="Fadrosh D."/>
            <person name="Jin S."/>
            <person name="Johri S."/>
            <person name="Kim M."/>
            <person name="Overton L."/>
            <person name="Reardon M."/>
            <person name="Tsitrin T."/>
            <person name="Vuong H."/>
            <person name="Weaver B."/>
            <person name="Ciecko A."/>
            <person name="Tallon L."/>
            <person name="Jackson J."/>
            <person name="Pai G."/>
            <person name="Aken S.V."/>
            <person name="Utterback T."/>
            <person name="Reidmuller S."/>
            <person name="Feldblyum T."/>
            <person name="Hsiao J."/>
            <person name="Zismann V."/>
            <person name="Iobst S."/>
            <person name="de Vazeille A.R."/>
            <person name="Buell C.R."/>
            <person name="Ying K."/>
            <person name="Li Y."/>
            <person name="Lu T."/>
            <person name="Huang Y."/>
            <person name="Zhao Q."/>
            <person name="Feng Q."/>
            <person name="Zhang L."/>
            <person name="Zhu J."/>
            <person name="Weng Q."/>
            <person name="Mu J."/>
            <person name="Lu Y."/>
            <person name="Fan D."/>
            <person name="Liu Y."/>
            <person name="Guan J."/>
            <person name="Zhang Y."/>
            <person name="Yu S."/>
            <person name="Liu X."/>
            <person name="Zhang Y."/>
            <person name="Hong G."/>
            <person name="Han B."/>
            <person name="Choisne N."/>
            <person name="Demange N."/>
            <person name="Orjeda G."/>
            <person name="Samain S."/>
            <person name="Cattolico L."/>
            <person name="Pelletier E."/>
            <person name="Couloux A."/>
            <person name="Segurens B."/>
            <person name="Wincker P."/>
            <person name="D'Hont A."/>
            <person name="Scarpelli C."/>
            <person name="Weissenbach J."/>
            <person name="Salanoubat M."/>
            <person name="Quetier F."/>
            <person name="Yu Y."/>
            <person name="Kim H.R."/>
            <person name="Rambo T."/>
            <person name="Currie J."/>
            <person name="Collura K."/>
            <person name="Luo M."/>
            <person name="Yang T."/>
            <person name="Ammiraju J.S.S."/>
            <person name="Engler F."/>
            <person name="Soderlund C."/>
            <person name="Wing R.A."/>
            <person name="Palmer L.E."/>
            <person name="de la Bastide M."/>
            <person name="Spiegel L."/>
            <person name="Nascimento L."/>
            <person name="Zutavern T."/>
            <person name="O'Shaughnessy A."/>
            <person name="Dike S."/>
            <person name="Dedhia N."/>
            <person name="Preston R."/>
            <person name="Balija V."/>
            <person name="McCombie W.R."/>
            <person name="Chow T."/>
            <person name="Chen H."/>
            <person name="Chung M."/>
            <person name="Chen C."/>
            <person name="Shaw J."/>
            <person name="Wu H."/>
            <person name="Hsiao K."/>
            <person name="Chao Y."/>
            <person name="Chu M."/>
            <person name="Cheng C."/>
            <person name="Hour A."/>
            <person name="Lee P."/>
            <person name="Lin S."/>
            <person name="Lin Y."/>
            <person name="Liou J."/>
            <person name="Liu S."/>
            <person name="Hsing Y."/>
            <person name="Raghuvanshi S."/>
            <person name="Mohanty A."/>
            <person name="Bharti A.K."/>
            <person name="Gaur A."/>
            <person name="Gupta V."/>
            <person name="Kumar D."/>
            <person name="Ravi V."/>
            <person name="Vij S."/>
            <person name="Kapur A."/>
            <person name="Khurana P."/>
            <person name="Khurana P."/>
            <person name="Khurana J.P."/>
            <person name="Tyagi A.K."/>
            <person name="Gaikwad K."/>
            <person name="Singh A."/>
            <person name="Dalal V."/>
            <person name="Srivastava S."/>
            <person name="Dixit A."/>
            <person name="Pal A.K."/>
            <person name="Ghazi I.A."/>
            <person name="Yadav M."/>
            <person name="Pandit A."/>
            <person name="Bhargava A."/>
            <person name="Sureshbabu K."/>
            <person name="Batra K."/>
            <person name="Sharma T.R."/>
            <person name="Mohapatra T."/>
            <person name="Singh N.K."/>
            <person name="Messing J."/>
            <person name="Nelson A.B."/>
            <person name="Fuks G."/>
            <person name="Kavchok S."/>
            <person name="Keizer G."/>
            <person name="Linton E."/>
            <person name="Llaca V."/>
            <person name="Song R."/>
            <person name="Tanyolac B."/>
            <person name="Young S."/>
            <person name="Ho-Il K."/>
            <person name="Hahn J.H."/>
            <person name="Sangsakoo G."/>
            <person name="Vanavichit A."/>
            <person name="de Mattos Luiz.A.T."/>
            <person name="Zimmer P.D."/>
            <person name="Malone G."/>
            <person name="Dellagostin O."/>
            <person name="de Oliveira A.C."/>
            <person name="Bevan M."/>
            <person name="Bancroft I."/>
            <person name="Minx P."/>
            <person name="Cordum H."/>
            <person name="Wilson R."/>
            <person name="Cheng Z."/>
            <person name="Jin W."/>
            <person name="Jiang J."/>
            <person name="Leong S.A."/>
            <person name="Iwama H."/>
            <person name="Gojobori T."/>
            <person name="Itoh T."/>
            <person name="Niimura Y."/>
            <person name="Fujii Y."/>
            <person name="Habara T."/>
            <person name="Sakai H."/>
            <person name="Sato Y."/>
            <person name="Wilson G."/>
            <person name="Kumar K."/>
            <person name="McCouch S."/>
            <person name="Juretic N."/>
            <person name="Hoen D."/>
            <person name="Wright S."/>
            <person name="Bruskiewich R."/>
            <person name="Bureau T."/>
            <person name="Miyao A."/>
            <person name="Hirochika H."/>
            <person name="Nishikawa T."/>
            <person name="Kadowaki K."/>
            <person name="Sugiura M."/>
            <person name="Burr B."/>
            <person name="Sasaki T."/>
        </authorList>
    </citation>
    <scope>NUCLEOTIDE SEQUENCE [LARGE SCALE GENOMIC DNA]</scope>
    <source>
        <strain evidence="4">cv. Nipponbare</strain>
    </source>
</reference>
<reference evidence="4" key="4">
    <citation type="journal article" date="2008" name="Nucleic Acids Res.">
        <title>The rice annotation project database (RAP-DB): 2008 update.</title>
        <authorList>
            <consortium name="The rice annotation project (RAP)"/>
        </authorList>
    </citation>
    <scope>GENOME REANNOTATION</scope>
    <source>
        <strain evidence="4">cv. Nipponbare</strain>
    </source>
</reference>
<accession>Q6Z0H3</accession>
<protein>
    <submittedName>
        <fullName evidence="3">Uncharacterized protein</fullName>
    </submittedName>
</protein>
<proteinExistence type="predicted"/>
<evidence type="ECO:0000313" key="3">
    <source>
        <dbReference type="EMBL" id="BAD03633.1"/>
    </source>
</evidence>